<feature type="domain" description="DNA2/NAM7 helicase-like C-terminal" evidence="25">
    <location>
        <begin position="645"/>
        <end position="856"/>
    </location>
</feature>
<evidence type="ECO:0000256" key="21">
    <source>
        <dbReference type="ARBA" id="ARBA00047995"/>
    </source>
</evidence>
<dbReference type="PANTHER" id="PTHR10887">
    <property type="entry name" value="DNA2/NAM7 HELICASE FAMILY"/>
    <property type="match status" value="1"/>
</dbReference>
<evidence type="ECO:0000256" key="7">
    <source>
        <dbReference type="ARBA" id="ARBA00022723"/>
    </source>
</evidence>
<dbReference type="CDD" id="cd18041">
    <property type="entry name" value="DEXXQc_DNA2"/>
    <property type="match status" value="1"/>
</dbReference>
<sequence length="895" mass="100382">MDSGNQLMLIGSLVHQLFQEVVKKKTQTPNELDRLVQELMSQPKILQELYGIGISEAHIYEEMKNFIPYIHAWSQVYLESSCSVKIQEKEKRKNQWNGKIVEIQDIEENIWSPKFGVKGKIDLTVKTNEHGVSKVMPLELKTGRPSFSAEHRGQVTLYSMMSSDRRQDPKAGLLLYLKDGSMVEVPAGDSEKRGLIQLRNEIIHYLTAKPVLEEGLMPSALPPLPEPIDFERACMKCAHLLTCSVYQKSNEEPIPEAPHAMATLVPKVTDHLQKAHLDYFRHWCLLLHLEVADGRRDSAVRALWCQDPIKRESSGDCLSWLVLESAVTVSEVEAGQFVHSFARSPTHPSSTKLPTVGLQIGDNVVVSSETEIALSLGVIFAFEEASVKVVLDRDLKLYSNWRKKQFHVDRCEYQNTMCINFTNLAKLLMDTPQAAHLRALLIDRNLPSFKQGLSKEVVFKGKHIIKALNKTQQRAVLKTLMAESYSLLKGYPGTGKTSIIVALVRLMVTQGLSVLLTSYTHSAVDNILLKLRMYDVDFLRLGRLSRIHPDLRSHADEIVTQKFKSVSSFSEFYESKLVVATTCLGINHVIFSKRKFDFCIIDEASQVLQVAALGPLFHASRFVLVGDPQQLPPVVQSNQAKNLGMSESLFKRLDSQGATSNLTQQYRMNGPIMKITNLLMYDNQLQCANSHLETATLNLPNYDSLVESGKLSIWLQKIVEPSLRCSVMFLDTCGAAAENHNGSNSVVNSKEAAIVVAIIQALIEAGLTADGVGVITPYRAQVKQIHDLVVKEVTMGQRVEVNTVDQYQGRDKDVILYSCVRSGALKFNASEILEDDRRLNVAVTRAKYKLIMVGDTASLHIYTPFRKLATILEPHQIYQLKNGQEGFVWQDTVSL</sequence>
<dbReference type="InterPro" id="IPR014808">
    <property type="entry name" value="DNA_replication_fac_Dna2_N"/>
</dbReference>
<accession>A0AAW0WZX7</accession>
<evidence type="ECO:0000256" key="14">
    <source>
        <dbReference type="ARBA" id="ARBA00023004"/>
    </source>
</evidence>
<dbReference type="EC" id="3.6.4.12" evidence="22"/>
<evidence type="ECO:0000256" key="6">
    <source>
        <dbReference type="ARBA" id="ARBA00022722"/>
    </source>
</evidence>
<keyword evidence="13 22" id="KW-0067">ATP-binding</keyword>
<evidence type="ECO:0000259" key="25">
    <source>
        <dbReference type="Pfam" id="PF13087"/>
    </source>
</evidence>
<dbReference type="GO" id="GO:0071932">
    <property type="term" value="P:replication fork reversal"/>
    <property type="evidence" value="ECO:0007669"/>
    <property type="project" value="TreeGrafter"/>
</dbReference>
<evidence type="ECO:0000256" key="9">
    <source>
        <dbReference type="ARBA" id="ARBA00022759"/>
    </source>
</evidence>
<evidence type="ECO:0000256" key="3">
    <source>
        <dbReference type="ARBA" id="ARBA00007913"/>
    </source>
</evidence>
<name>A0AAW0WZX7_CHEQU</name>
<evidence type="ECO:0000256" key="17">
    <source>
        <dbReference type="ARBA" id="ARBA00023128"/>
    </source>
</evidence>
<dbReference type="Pfam" id="PF13086">
    <property type="entry name" value="AAA_11"/>
    <property type="match status" value="2"/>
</dbReference>
<comment type="similarity">
    <text evidence="3 22">Belongs to the DNA2/NAM7 helicase family.</text>
</comment>
<dbReference type="InterPro" id="IPR026851">
    <property type="entry name" value="Dna2/JHS1_DEXXQ-box"/>
</dbReference>
<dbReference type="GO" id="GO:0006281">
    <property type="term" value="P:DNA repair"/>
    <property type="evidence" value="ECO:0007669"/>
    <property type="project" value="UniProtKB-KW"/>
</dbReference>
<dbReference type="GO" id="GO:0005524">
    <property type="term" value="F:ATP binding"/>
    <property type="evidence" value="ECO:0007669"/>
    <property type="project" value="UniProtKB-UniRule"/>
</dbReference>
<evidence type="ECO:0000259" key="23">
    <source>
        <dbReference type="Pfam" id="PF08696"/>
    </source>
</evidence>
<keyword evidence="10 22" id="KW-0227">DNA damage</keyword>
<keyword evidence="16 22" id="KW-0238">DNA-binding</keyword>
<dbReference type="Gene3D" id="2.40.30.270">
    <property type="match status" value="1"/>
</dbReference>
<dbReference type="InterPro" id="IPR045055">
    <property type="entry name" value="DNA2/NAM7-like"/>
</dbReference>
<evidence type="ECO:0000259" key="24">
    <source>
        <dbReference type="Pfam" id="PF13086"/>
    </source>
</evidence>
<feature type="domain" description="DNA replication factor Dna2 N-terminal" evidence="23">
    <location>
        <begin position="2"/>
        <end position="126"/>
    </location>
</feature>
<evidence type="ECO:0000256" key="20">
    <source>
        <dbReference type="ARBA" id="ARBA00023268"/>
    </source>
</evidence>
<evidence type="ECO:0000256" key="13">
    <source>
        <dbReference type="ARBA" id="ARBA00022840"/>
    </source>
</evidence>
<evidence type="ECO:0000256" key="22">
    <source>
        <dbReference type="RuleBase" id="RU367041"/>
    </source>
</evidence>
<comment type="subcellular location">
    <subcellularLocation>
        <location evidence="2">Mitochondrion</location>
    </subcellularLocation>
    <subcellularLocation>
        <location evidence="22">Nucleus</location>
    </subcellularLocation>
    <subcellularLocation>
        <location evidence="22">Chromosome</location>
    </subcellularLocation>
</comment>
<keyword evidence="12 22" id="KW-0347">Helicase</keyword>
<keyword evidence="17" id="KW-0496">Mitochondrion</keyword>
<dbReference type="Pfam" id="PF08696">
    <property type="entry name" value="Dna2"/>
    <property type="match status" value="1"/>
</dbReference>
<keyword evidence="9" id="KW-0255">Endonuclease</keyword>
<dbReference type="GO" id="GO:0003677">
    <property type="term" value="F:DNA binding"/>
    <property type="evidence" value="ECO:0007669"/>
    <property type="project" value="UniProtKB-UniRule"/>
</dbReference>
<comment type="catalytic activity">
    <reaction evidence="21 22">
        <text>ATP + H2O = ADP + phosphate + H(+)</text>
        <dbReference type="Rhea" id="RHEA:13065"/>
        <dbReference type="ChEBI" id="CHEBI:15377"/>
        <dbReference type="ChEBI" id="CHEBI:15378"/>
        <dbReference type="ChEBI" id="CHEBI:30616"/>
        <dbReference type="ChEBI" id="CHEBI:43474"/>
        <dbReference type="ChEBI" id="CHEBI:456216"/>
        <dbReference type="EC" id="3.6.4.12"/>
    </reaction>
</comment>
<dbReference type="Gene3D" id="3.40.50.300">
    <property type="entry name" value="P-loop containing nucleotide triphosphate hydrolases"/>
    <property type="match status" value="3"/>
</dbReference>
<evidence type="ECO:0000256" key="5">
    <source>
        <dbReference type="ARBA" id="ARBA00022705"/>
    </source>
</evidence>
<comment type="function">
    <text evidence="22">Key enzyme involved in DNA replication and DNA repair. Involved in Okazaki fragments processing by cleaving long flaps that escape FEN1: flaps that are longer than 27 nucleotides are coated by replication protein A complex (RPA), leading to recruit DNA2 which cleaves the flap until it is too short to bind RPA and becomes a substrate for FEN1. Also involved in 5'-end resection of DNA during double-strand break (DSB) repair by mediating the cleavage of 5'-ssDNA.</text>
</comment>
<dbReference type="Pfam" id="PF13087">
    <property type="entry name" value="AAA_12"/>
    <property type="match status" value="1"/>
</dbReference>
<keyword evidence="28" id="KW-1185">Reference proteome</keyword>
<evidence type="ECO:0000256" key="16">
    <source>
        <dbReference type="ARBA" id="ARBA00023125"/>
    </source>
</evidence>
<protein>
    <recommendedName>
        <fullName evidence="22">DNA replication ATP-dependent helicase/nuclease</fullName>
        <ecNumber evidence="22">3.1.-.-</ecNumber>
        <ecNumber evidence="22">3.6.4.12</ecNumber>
    </recommendedName>
</protein>
<keyword evidence="15 22" id="KW-0411">Iron-sulfur</keyword>
<gene>
    <name evidence="27" type="ORF">OTU49_006373</name>
</gene>
<evidence type="ECO:0000259" key="26">
    <source>
        <dbReference type="Pfam" id="PF21123"/>
    </source>
</evidence>
<evidence type="ECO:0000313" key="28">
    <source>
        <dbReference type="Proteomes" id="UP001445076"/>
    </source>
</evidence>
<evidence type="ECO:0000256" key="15">
    <source>
        <dbReference type="ARBA" id="ARBA00023014"/>
    </source>
</evidence>
<dbReference type="GO" id="GO:0017108">
    <property type="term" value="F:5'-flap endonuclease activity"/>
    <property type="evidence" value="ECO:0007669"/>
    <property type="project" value="UniProtKB-UniRule"/>
</dbReference>
<keyword evidence="6 22" id="KW-0540">Nuclease</keyword>
<dbReference type="InterPro" id="IPR041679">
    <property type="entry name" value="DNA2/NAM7-like_C"/>
</dbReference>
<evidence type="ECO:0000256" key="4">
    <source>
        <dbReference type="ARBA" id="ARBA00022485"/>
    </source>
</evidence>
<keyword evidence="22" id="KW-0158">Chromosome</keyword>
<dbReference type="Proteomes" id="UP001445076">
    <property type="component" value="Unassembled WGS sequence"/>
</dbReference>
<evidence type="ECO:0000256" key="8">
    <source>
        <dbReference type="ARBA" id="ARBA00022741"/>
    </source>
</evidence>
<evidence type="ECO:0000256" key="11">
    <source>
        <dbReference type="ARBA" id="ARBA00022801"/>
    </source>
</evidence>
<dbReference type="CDD" id="cd22318">
    <property type="entry name" value="DNA2_N-like"/>
    <property type="match status" value="1"/>
</dbReference>
<dbReference type="EC" id="3.1.-.-" evidence="22"/>
<evidence type="ECO:0000256" key="19">
    <source>
        <dbReference type="ARBA" id="ARBA00023242"/>
    </source>
</evidence>
<keyword evidence="20 22" id="KW-0511">Multifunctional enzyme</keyword>
<keyword evidence="7 22" id="KW-0479">Metal-binding</keyword>
<dbReference type="EMBL" id="JARKIK010000053">
    <property type="protein sequence ID" value="KAK8733584.1"/>
    <property type="molecule type" value="Genomic_DNA"/>
</dbReference>
<keyword evidence="19 22" id="KW-0539">Nucleus</keyword>
<dbReference type="GO" id="GO:0005694">
    <property type="term" value="C:chromosome"/>
    <property type="evidence" value="ECO:0007669"/>
    <property type="project" value="UniProtKB-SubCell"/>
</dbReference>
<comment type="caution">
    <text evidence="27">The sequence shown here is derived from an EMBL/GenBank/DDBJ whole genome shotgun (WGS) entry which is preliminary data.</text>
</comment>
<dbReference type="GO" id="GO:0005634">
    <property type="term" value="C:nucleus"/>
    <property type="evidence" value="ECO:0007669"/>
    <property type="project" value="UniProtKB-SubCell"/>
</dbReference>
<reference evidence="27 28" key="1">
    <citation type="journal article" date="2024" name="BMC Genomics">
        <title>Genome assembly of redclaw crayfish (Cherax quadricarinatus) provides insights into its immune adaptation and hypoxia tolerance.</title>
        <authorList>
            <person name="Liu Z."/>
            <person name="Zheng J."/>
            <person name="Li H."/>
            <person name="Fang K."/>
            <person name="Wang S."/>
            <person name="He J."/>
            <person name="Zhou D."/>
            <person name="Weng S."/>
            <person name="Chi M."/>
            <person name="Gu Z."/>
            <person name="He J."/>
            <person name="Li F."/>
            <person name="Wang M."/>
        </authorList>
    </citation>
    <scope>NUCLEOTIDE SEQUENCE [LARGE SCALE GENOMIC DNA]</scope>
    <source>
        <strain evidence="27">ZL_2023a</strain>
    </source>
</reference>
<comment type="cofactor">
    <cofactor evidence="1">
        <name>[4Fe-4S] cluster</name>
        <dbReference type="ChEBI" id="CHEBI:49883"/>
    </cofactor>
</comment>
<dbReference type="AlphaFoldDB" id="A0AAW0WZX7"/>
<dbReference type="InterPro" id="IPR027417">
    <property type="entry name" value="P-loop_NTPase"/>
</dbReference>
<organism evidence="27 28">
    <name type="scientific">Cherax quadricarinatus</name>
    <name type="common">Australian red claw crayfish</name>
    <dbReference type="NCBI Taxonomy" id="27406"/>
    <lineage>
        <taxon>Eukaryota</taxon>
        <taxon>Metazoa</taxon>
        <taxon>Ecdysozoa</taxon>
        <taxon>Arthropoda</taxon>
        <taxon>Crustacea</taxon>
        <taxon>Multicrustacea</taxon>
        <taxon>Malacostraca</taxon>
        <taxon>Eumalacostraca</taxon>
        <taxon>Eucarida</taxon>
        <taxon>Decapoda</taxon>
        <taxon>Pleocyemata</taxon>
        <taxon>Astacidea</taxon>
        <taxon>Parastacoidea</taxon>
        <taxon>Parastacidae</taxon>
        <taxon>Cherax</taxon>
    </lineage>
</organism>
<dbReference type="GO" id="GO:0051539">
    <property type="term" value="F:4 iron, 4 sulfur cluster binding"/>
    <property type="evidence" value="ECO:0007669"/>
    <property type="project" value="UniProtKB-UniRule"/>
</dbReference>
<feature type="domain" description="DNA2 rift barrel" evidence="26">
    <location>
        <begin position="310"/>
        <end position="399"/>
    </location>
</feature>
<dbReference type="GO" id="GO:0033567">
    <property type="term" value="P:DNA replication, Okazaki fragment processing"/>
    <property type="evidence" value="ECO:0007669"/>
    <property type="project" value="UniProtKB-UniRule"/>
</dbReference>
<dbReference type="InterPro" id="IPR011604">
    <property type="entry name" value="PDDEXK-like_dom_sf"/>
</dbReference>
<proteinExistence type="inferred from homology"/>
<dbReference type="InterPro" id="IPR048459">
    <property type="entry name" value="DNA2_Rift"/>
</dbReference>
<dbReference type="GO" id="GO:0046872">
    <property type="term" value="F:metal ion binding"/>
    <property type="evidence" value="ECO:0007669"/>
    <property type="project" value="UniProtKB-UniRule"/>
</dbReference>
<dbReference type="GO" id="GO:0005739">
    <property type="term" value="C:mitochondrion"/>
    <property type="evidence" value="ECO:0007669"/>
    <property type="project" value="UniProtKB-SubCell"/>
</dbReference>
<evidence type="ECO:0000256" key="18">
    <source>
        <dbReference type="ARBA" id="ARBA00023204"/>
    </source>
</evidence>
<dbReference type="CDD" id="cd18808">
    <property type="entry name" value="SF1_C_Upf1"/>
    <property type="match status" value="1"/>
</dbReference>
<feature type="domain" description="DNA2/NAM7 helicase helicase" evidence="24">
    <location>
        <begin position="468"/>
        <end position="565"/>
    </location>
</feature>
<dbReference type="Pfam" id="PF21123">
    <property type="entry name" value="Dna2_Rift"/>
    <property type="match status" value="1"/>
</dbReference>
<evidence type="ECO:0000313" key="27">
    <source>
        <dbReference type="EMBL" id="KAK8733584.1"/>
    </source>
</evidence>
<evidence type="ECO:0000256" key="1">
    <source>
        <dbReference type="ARBA" id="ARBA00001966"/>
    </source>
</evidence>
<dbReference type="FunFam" id="3.40.50.300:FF:001170">
    <property type="entry name" value="DNA replication helicase Dna2"/>
    <property type="match status" value="1"/>
</dbReference>
<dbReference type="PANTHER" id="PTHR10887:SF433">
    <property type="entry name" value="DNA REPLICATION ATP-DEPENDENT HELICASE_NUCLEASE DNA2"/>
    <property type="match status" value="1"/>
</dbReference>
<keyword evidence="5 22" id="KW-0235">DNA replication</keyword>
<dbReference type="InterPro" id="IPR041677">
    <property type="entry name" value="DNA2/NAM7_AAA_11"/>
</dbReference>
<keyword evidence="14 22" id="KW-0408">Iron</keyword>
<dbReference type="GO" id="GO:0017116">
    <property type="term" value="F:single-stranded DNA helicase activity"/>
    <property type="evidence" value="ECO:0007669"/>
    <property type="project" value="UniProtKB-UniRule"/>
</dbReference>
<keyword evidence="8 22" id="KW-0547">Nucleotide-binding</keyword>
<evidence type="ECO:0000256" key="2">
    <source>
        <dbReference type="ARBA" id="ARBA00004173"/>
    </source>
</evidence>
<feature type="domain" description="DNA2/NAM7 helicase helicase" evidence="24">
    <location>
        <begin position="570"/>
        <end position="637"/>
    </location>
</feature>
<evidence type="ECO:0000256" key="10">
    <source>
        <dbReference type="ARBA" id="ARBA00022763"/>
    </source>
</evidence>
<evidence type="ECO:0000256" key="12">
    <source>
        <dbReference type="ARBA" id="ARBA00022806"/>
    </source>
</evidence>
<keyword evidence="18 22" id="KW-0234">DNA repair</keyword>
<dbReference type="InterPro" id="IPR047187">
    <property type="entry name" value="SF1_C_Upf1"/>
</dbReference>
<keyword evidence="11 22" id="KW-0378">Hydrolase</keyword>
<keyword evidence="4 22" id="KW-0004">4Fe-4S</keyword>
<dbReference type="Gene3D" id="3.90.320.10">
    <property type="match status" value="1"/>
</dbReference>
<dbReference type="SUPFAM" id="SSF52540">
    <property type="entry name" value="P-loop containing nucleoside triphosphate hydrolases"/>
    <property type="match status" value="1"/>
</dbReference>